<gene>
    <name evidence="2" type="ORF">JF625_27715</name>
</gene>
<dbReference type="PANTHER" id="PTHR35175">
    <property type="entry name" value="DUF1289 DOMAIN-CONTAINING PROTEIN"/>
    <property type="match status" value="1"/>
</dbReference>
<dbReference type="PANTHER" id="PTHR35175:SF2">
    <property type="entry name" value="DUF1289 DOMAIN-CONTAINING PROTEIN"/>
    <property type="match status" value="1"/>
</dbReference>
<accession>A0A952FR42</accession>
<evidence type="ECO:0000313" key="2">
    <source>
        <dbReference type="EMBL" id="MBW8728921.1"/>
    </source>
</evidence>
<dbReference type="EMBL" id="JAEKLZ010000467">
    <property type="protein sequence ID" value="MBW8728921.1"/>
    <property type="molecule type" value="Genomic_DNA"/>
</dbReference>
<name>A0A952FR42_9PROT</name>
<organism evidence="2 3">
    <name type="scientific">Inquilinus limosus</name>
    <dbReference type="NCBI Taxonomy" id="171674"/>
    <lineage>
        <taxon>Bacteria</taxon>
        <taxon>Pseudomonadati</taxon>
        <taxon>Pseudomonadota</taxon>
        <taxon>Alphaproteobacteria</taxon>
        <taxon>Rhodospirillales</taxon>
        <taxon>Rhodospirillaceae</taxon>
        <taxon>Inquilinus</taxon>
    </lineage>
</organism>
<dbReference type="Pfam" id="PF06945">
    <property type="entry name" value="DUF1289"/>
    <property type="match status" value="1"/>
</dbReference>
<feature type="region of interest" description="Disordered" evidence="1">
    <location>
        <begin position="56"/>
        <end position="78"/>
    </location>
</feature>
<evidence type="ECO:0000313" key="3">
    <source>
        <dbReference type="Proteomes" id="UP000700706"/>
    </source>
</evidence>
<comment type="caution">
    <text evidence="2">The sequence shown here is derived from an EMBL/GenBank/DDBJ whole genome shotgun (WGS) entry which is preliminary data.</text>
</comment>
<dbReference type="AlphaFoldDB" id="A0A952FR42"/>
<proteinExistence type="predicted"/>
<protein>
    <submittedName>
        <fullName evidence="2">DUF1289 domain-containing protein</fullName>
    </submittedName>
</protein>
<sequence length="78" mass="8748">MTSDLPPIVSPCIGICTLEAETGLCAGCLRTADEIAAWRDADNDWRLATLQRLKERRRTRGRTSAADSRPRRRQPQPV</sequence>
<dbReference type="Proteomes" id="UP000700706">
    <property type="component" value="Unassembled WGS sequence"/>
</dbReference>
<dbReference type="InterPro" id="IPR010710">
    <property type="entry name" value="DUF1289"/>
</dbReference>
<reference evidence="2" key="1">
    <citation type="submission" date="2020-06" db="EMBL/GenBank/DDBJ databases">
        <title>Stable isotope informed genome-resolved metagenomics uncovers potential trophic interactions in rhizosphere soil.</title>
        <authorList>
            <person name="Starr E.P."/>
            <person name="Shi S."/>
            <person name="Blazewicz S.J."/>
            <person name="Koch B.J."/>
            <person name="Probst A.J."/>
            <person name="Hungate B.A."/>
            <person name="Pett-Ridge J."/>
            <person name="Firestone M.K."/>
            <person name="Banfield J.F."/>
        </authorList>
    </citation>
    <scope>NUCLEOTIDE SEQUENCE</scope>
    <source>
        <strain evidence="2">YM_69_17</strain>
    </source>
</reference>
<evidence type="ECO:0000256" key="1">
    <source>
        <dbReference type="SAM" id="MobiDB-lite"/>
    </source>
</evidence>